<dbReference type="PANTHER" id="PTHR43547">
    <property type="entry name" value="TWO-COMPONENT HISTIDINE KINASE"/>
    <property type="match status" value="1"/>
</dbReference>
<sequence length="325" mass="36338">GLGLSVTKKLVELHGGRIGVDSTTGGGASIVFTLQRPSRHPQPQRTETFESLPTDTAAVQASGVTPQESWETTAGGKSGSPERILILDDDPVNLKVLVRIFSSDPYHIRTVMSGQEALDLLGTEQWDLLIADVMMPHMSGYELTRTVRERFTISELPILLLTARNQPEDIYAGFLSGANDYVAKPVDSLELKYRVWSLTTLKQSINESLRMEAAYLQAQIHPHFLFNTLNSIMALSEIDTEKMRRLGDAFISYLRIGIDSLNAEQLVMLSHELELVRAYLYIEQERFGEKLSVVWEVEPDIDLLLPPLTVQPLVENAVQHGLRRS</sequence>
<feature type="compositionally biased region" description="Polar residues" evidence="3">
    <location>
        <begin position="60"/>
        <end position="72"/>
    </location>
</feature>
<evidence type="ECO:0000256" key="2">
    <source>
        <dbReference type="PROSITE-ProRule" id="PRU00169"/>
    </source>
</evidence>
<accession>A0ABS7CHD2</accession>
<dbReference type="SMART" id="SM00448">
    <property type="entry name" value="REC"/>
    <property type="match status" value="1"/>
</dbReference>
<evidence type="ECO:0000313" key="5">
    <source>
        <dbReference type="EMBL" id="MBW7460337.1"/>
    </source>
</evidence>
<name>A0ABS7CHD2_9BACL</name>
<dbReference type="EMBL" id="JAHZIK010002164">
    <property type="protein sequence ID" value="MBW7460337.1"/>
    <property type="molecule type" value="Genomic_DNA"/>
</dbReference>
<dbReference type="InterPro" id="IPR010559">
    <property type="entry name" value="Sig_transdc_His_kin_internal"/>
</dbReference>
<organism evidence="5 6">
    <name type="scientific">Paenibacillus sepulcri</name>
    <dbReference type="NCBI Taxonomy" id="359917"/>
    <lineage>
        <taxon>Bacteria</taxon>
        <taxon>Bacillati</taxon>
        <taxon>Bacillota</taxon>
        <taxon>Bacilli</taxon>
        <taxon>Bacillales</taxon>
        <taxon>Paenibacillaceae</taxon>
        <taxon>Paenibacillus</taxon>
    </lineage>
</organism>
<dbReference type="CDD" id="cd17574">
    <property type="entry name" value="REC_OmpR"/>
    <property type="match status" value="1"/>
</dbReference>
<protein>
    <submittedName>
        <fullName evidence="5">Response regulator</fullName>
    </submittedName>
</protein>
<evidence type="ECO:0000256" key="1">
    <source>
        <dbReference type="ARBA" id="ARBA00022553"/>
    </source>
</evidence>
<evidence type="ECO:0000313" key="6">
    <source>
        <dbReference type="Proteomes" id="UP001519887"/>
    </source>
</evidence>
<gene>
    <name evidence="5" type="ORF">K0U00_40370</name>
</gene>
<dbReference type="Gene3D" id="3.40.50.2300">
    <property type="match status" value="1"/>
</dbReference>
<dbReference type="Pfam" id="PF00072">
    <property type="entry name" value="Response_reg"/>
    <property type="match status" value="1"/>
</dbReference>
<dbReference type="Proteomes" id="UP001519887">
    <property type="component" value="Unassembled WGS sequence"/>
</dbReference>
<feature type="modified residue" description="4-aspartylphosphate" evidence="2">
    <location>
        <position position="132"/>
    </location>
</feature>
<dbReference type="SUPFAM" id="SSF55874">
    <property type="entry name" value="ATPase domain of HSP90 chaperone/DNA topoisomerase II/histidine kinase"/>
    <property type="match status" value="1"/>
</dbReference>
<dbReference type="Pfam" id="PF06580">
    <property type="entry name" value="His_kinase"/>
    <property type="match status" value="1"/>
</dbReference>
<dbReference type="PANTHER" id="PTHR43547:SF2">
    <property type="entry name" value="HYBRID SIGNAL TRANSDUCTION HISTIDINE KINASE C"/>
    <property type="match status" value="1"/>
</dbReference>
<dbReference type="SUPFAM" id="SSF52172">
    <property type="entry name" value="CheY-like"/>
    <property type="match status" value="1"/>
</dbReference>
<reference evidence="5 6" key="1">
    <citation type="submission" date="2021-07" db="EMBL/GenBank/DDBJ databases">
        <title>Paenibacillus radiodurans sp. nov., isolated from the southeastern edge of Tengger Desert.</title>
        <authorList>
            <person name="Zhang G."/>
        </authorList>
    </citation>
    <scope>NUCLEOTIDE SEQUENCE [LARGE SCALE GENOMIC DNA]</scope>
    <source>
        <strain evidence="5 6">CCM 7311</strain>
    </source>
</reference>
<dbReference type="InterPro" id="IPR001789">
    <property type="entry name" value="Sig_transdc_resp-reg_receiver"/>
</dbReference>
<evidence type="ECO:0000259" key="4">
    <source>
        <dbReference type="PROSITE" id="PS50110"/>
    </source>
</evidence>
<keyword evidence="1 2" id="KW-0597">Phosphoprotein</keyword>
<dbReference type="InterPro" id="IPR036890">
    <property type="entry name" value="HATPase_C_sf"/>
</dbReference>
<feature type="non-terminal residue" evidence="5">
    <location>
        <position position="1"/>
    </location>
</feature>
<feature type="region of interest" description="Disordered" evidence="3">
    <location>
        <begin position="60"/>
        <end position="79"/>
    </location>
</feature>
<comment type="caution">
    <text evidence="5">The sequence shown here is derived from an EMBL/GenBank/DDBJ whole genome shotgun (WGS) entry which is preliminary data.</text>
</comment>
<dbReference type="PROSITE" id="PS50110">
    <property type="entry name" value="RESPONSE_REGULATORY"/>
    <property type="match status" value="1"/>
</dbReference>
<proteinExistence type="predicted"/>
<evidence type="ECO:0000256" key="3">
    <source>
        <dbReference type="SAM" id="MobiDB-lite"/>
    </source>
</evidence>
<feature type="domain" description="Response regulatory" evidence="4">
    <location>
        <begin position="83"/>
        <end position="199"/>
    </location>
</feature>
<keyword evidence="6" id="KW-1185">Reference proteome</keyword>
<dbReference type="InterPro" id="IPR011006">
    <property type="entry name" value="CheY-like_superfamily"/>
</dbReference>
<feature type="non-terminal residue" evidence="5">
    <location>
        <position position="325"/>
    </location>
</feature>
<dbReference type="Gene3D" id="3.30.565.10">
    <property type="entry name" value="Histidine kinase-like ATPase, C-terminal domain"/>
    <property type="match status" value="1"/>
</dbReference>